<accession>A0A9J6BKD6</accession>
<sequence length="71" mass="7642">MKTVSKNCSIVVVKPGFASASYKLQVFCCTFPPGCSFNKFPMASLNTQVSKQVLRSWKATKYGAAASDTLA</sequence>
<protein>
    <submittedName>
        <fullName evidence="1">Uncharacterized protein</fullName>
    </submittedName>
</protein>
<proteinExistence type="predicted"/>
<dbReference type="EMBL" id="JADBJN010000003">
    <property type="protein sequence ID" value="KAG5669971.1"/>
    <property type="molecule type" value="Genomic_DNA"/>
</dbReference>
<keyword evidence="2" id="KW-1185">Reference proteome</keyword>
<dbReference type="Proteomes" id="UP001107558">
    <property type="component" value="Chromosome 3"/>
</dbReference>
<organism evidence="1 2">
    <name type="scientific">Polypedilum vanderplanki</name>
    <name type="common">Sleeping chironomid midge</name>
    <dbReference type="NCBI Taxonomy" id="319348"/>
    <lineage>
        <taxon>Eukaryota</taxon>
        <taxon>Metazoa</taxon>
        <taxon>Ecdysozoa</taxon>
        <taxon>Arthropoda</taxon>
        <taxon>Hexapoda</taxon>
        <taxon>Insecta</taxon>
        <taxon>Pterygota</taxon>
        <taxon>Neoptera</taxon>
        <taxon>Endopterygota</taxon>
        <taxon>Diptera</taxon>
        <taxon>Nematocera</taxon>
        <taxon>Chironomoidea</taxon>
        <taxon>Chironomidae</taxon>
        <taxon>Chironominae</taxon>
        <taxon>Polypedilum</taxon>
        <taxon>Polypedilum</taxon>
    </lineage>
</organism>
<gene>
    <name evidence="1" type="ORF">PVAND_000260</name>
</gene>
<evidence type="ECO:0000313" key="1">
    <source>
        <dbReference type="EMBL" id="KAG5669971.1"/>
    </source>
</evidence>
<name>A0A9J6BKD6_POLVA</name>
<evidence type="ECO:0000313" key="2">
    <source>
        <dbReference type="Proteomes" id="UP001107558"/>
    </source>
</evidence>
<reference evidence="1" key="1">
    <citation type="submission" date="2021-03" db="EMBL/GenBank/DDBJ databases">
        <title>Chromosome level genome of the anhydrobiotic midge Polypedilum vanderplanki.</title>
        <authorList>
            <person name="Yoshida Y."/>
            <person name="Kikawada T."/>
            <person name="Gusev O."/>
        </authorList>
    </citation>
    <scope>NUCLEOTIDE SEQUENCE</scope>
    <source>
        <strain evidence="1">NIAS01</strain>
        <tissue evidence="1">Whole body or cell culture</tissue>
    </source>
</reference>
<comment type="caution">
    <text evidence="1">The sequence shown here is derived from an EMBL/GenBank/DDBJ whole genome shotgun (WGS) entry which is preliminary data.</text>
</comment>
<dbReference type="AlphaFoldDB" id="A0A9J6BKD6"/>